<dbReference type="Proteomes" id="UP000526302">
    <property type="component" value="Unassembled WGS sequence"/>
</dbReference>
<comment type="caution">
    <text evidence="1">The sequence shown here is derived from an EMBL/GenBank/DDBJ whole genome shotgun (WGS) entry which is preliminary data.</text>
</comment>
<reference evidence="1 2" key="1">
    <citation type="journal article" date="2020" name="Biotechnol. Biofuels">
        <title>New insights from the biogas microbiome by comprehensive genome-resolved metagenomics of nearly 1600 species originating from multiple anaerobic digesters.</title>
        <authorList>
            <person name="Campanaro S."/>
            <person name="Treu L."/>
            <person name="Rodriguez-R L.M."/>
            <person name="Kovalovszki A."/>
            <person name="Ziels R.M."/>
            <person name="Maus I."/>
            <person name="Zhu X."/>
            <person name="Kougias P.G."/>
            <person name="Basile A."/>
            <person name="Luo G."/>
            <person name="Schluter A."/>
            <person name="Konstantinidis K.T."/>
            <person name="Angelidaki I."/>
        </authorList>
    </citation>
    <scope>NUCLEOTIDE SEQUENCE [LARGE SCALE GENOMIC DNA]</scope>
    <source>
        <strain evidence="1">AS22ysBPME_79</strain>
    </source>
</reference>
<evidence type="ECO:0000313" key="1">
    <source>
        <dbReference type="EMBL" id="NMA44871.1"/>
    </source>
</evidence>
<sequence length="299" mass="34159">MAKNKVTHSKVKKVVKKEVLATKKMAKLANKKASSNKKEVAKAKRIVKKEKAKNLKQDKDIEMLKAEIAKLKSKKVSRGRVSEYNLFIRKQIKSGMSFTKAAKQWSKYKALQEKNKRKPSAYNQFIGSQMRLGKTWAESVALWRLAKAGKLGKKGKTRTVTKTVVKTRVIKPKPKIKYRTRTLTKTIVKKVPQKPKTRTVTKIVKSGSDVDSKMLREMISSSMSRSISRDDISSMINPDDEEIAFKIIQTYFKEIARYGFKKQLTLDEIINAYFYALARVKRKNAPEAEKAVREAGITK</sequence>
<protein>
    <submittedName>
        <fullName evidence="1">Uncharacterized protein</fullName>
    </submittedName>
</protein>
<proteinExistence type="predicted"/>
<gene>
    <name evidence="1" type="ORF">GX950_03620</name>
</gene>
<accession>A0A7K4C0E0</accession>
<evidence type="ECO:0000313" key="2">
    <source>
        <dbReference type="Proteomes" id="UP000526302"/>
    </source>
</evidence>
<dbReference type="AlphaFoldDB" id="A0A7K4C0E0"/>
<dbReference type="EMBL" id="JAAZKV010000030">
    <property type="protein sequence ID" value="NMA44871.1"/>
    <property type="molecule type" value="Genomic_DNA"/>
</dbReference>
<name>A0A7K4C0E0_9ARCH</name>
<organism evidence="1 2">
    <name type="scientific">Candidatus Iainarchaeum sp</name>
    <dbReference type="NCBI Taxonomy" id="3101447"/>
    <lineage>
        <taxon>Archaea</taxon>
        <taxon>Candidatus Iainarchaeota</taxon>
        <taxon>Candidatus Iainarchaeia</taxon>
        <taxon>Candidatus Iainarchaeales</taxon>
        <taxon>Candidatus Iainarchaeaceae</taxon>
        <taxon>Candidatus Iainarchaeum</taxon>
    </lineage>
</organism>